<accession>A0ACD0NYA0</accession>
<sequence>TPEPPESLDQLLQSSPTSVRPHHPDQSIPHQPSNASPYDGHETSLNRFNLWRTATQDSKMSSSDNHGQHQQQRGEQLQQLGPTSTATQSLGRVAQKLASLVHRTSAQVFRVEKPERDLGNEDDEDEVDPDDLGADGKPTPSLTTFGLMALTISLAGAQLAWTLELAYGTPYLLSLGLTKQSTSLVWIAGPLSGLVCQPIIGSLSDASTSRFRRRQYMLASAVVLILSTLALAFSVPIATWLVDLTGGGIGDWDPKRKGKVHEATQWISVGAFWILDFALNGLQASSRALILDTAPAKQQTLANAWHGRMTHAGNVAGYLAGWLDLSSWKGLRWVGGGQFRRFALVSVTGMISATLVTVCSIQERPSAPDHTLAHSGWSLRAREILRNIWQTIRRLPRPVRRVCAVQIFAFMGWFPFLFYSTTYVLEAAVAEEKAAKRSSGEIRVGSGQPYLVQSPESDKVAERGSFAMLLFALVALTSGALLPYLMLASEHRRKRTIALTGGERTPTAVPSSPRETYVPGMHGDEERRSEDESDVEELAAATAAAALVSQRMTLRQKVRRSLTHGITLRSMWTLGSLTFSLLMAATFLVRTVRQATALIALVGIPWSIASWIPFAMVAEFVREAEEGKSPFEFEGDHWSPARTMARRRLSVLSRRNQMPQEGEGILDGSPARKRLDAALVDCQPLLGGLESGSSSHNQTPSRTRGGRMEGMSRSGGMVEEDVEIGARAPQWATRLHCGRGQLQDEGGEGPTFQSLTSYGQKFGGTILGIHNLSIVLPQFVVAVISSIIFRLTRHKDDLLVLQHDQQPSSLPTPALLHLLPGLFGMTDQVGSNDSPGSGVAWVLRFGGSMALIAALATRYVPLTMTERKKR</sequence>
<feature type="non-terminal residue" evidence="1">
    <location>
        <position position="1"/>
    </location>
</feature>
<proteinExistence type="predicted"/>
<gene>
    <name evidence="1" type="ORF">IE53DRAFT_302400</name>
</gene>
<dbReference type="Proteomes" id="UP000245626">
    <property type="component" value="Unassembled WGS sequence"/>
</dbReference>
<evidence type="ECO:0000313" key="2">
    <source>
        <dbReference type="Proteomes" id="UP000245626"/>
    </source>
</evidence>
<protein>
    <submittedName>
        <fullName evidence="1">MFS general substrate transporter</fullName>
    </submittedName>
</protein>
<keyword evidence="2" id="KW-1185">Reference proteome</keyword>
<feature type="non-terminal residue" evidence="1">
    <location>
        <position position="870"/>
    </location>
</feature>
<name>A0ACD0NYA0_9BASI</name>
<organism evidence="1 2">
    <name type="scientific">Violaceomyces palustris</name>
    <dbReference type="NCBI Taxonomy" id="1673888"/>
    <lineage>
        <taxon>Eukaryota</taxon>
        <taxon>Fungi</taxon>
        <taxon>Dikarya</taxon>
        <taxon>Basidiomycota</taxon>
        <taxon>Ustilaginomycotina</taxon>
        <taxon>Ustilaginomycetes</taxon>
        <taxon>Violaceomycetales</taxon>
        <taxon>Violaceomycetaceae</taxon>
        <taxon>Violaceomyces</taxon>
    </lineage>
</organism>
<evidence type="ECO:0000313" key="1">
    <source>
        <dbReference type="EMBL" id="PWN50762.1"/>
    </source>
</evidence>
<reference evidence="1 2" key="1">
    <citation type="journal article" date="2018" name="Mol. Biol. Evol.">
        <title>Broad Genomic Sampling Reveals a Smut Pathogenic Ancestry of the Fungal Clade Ustilaginomycotina.</title>
        <authorList>
            <person name="Kijpornyongpan T."/>
            <person name="Mondo S.J."/>
            <person name="Barry K."/>
            <person name="Sandor L."/>
            <person name="Lee J."/>
            <person name="Lipzen A."/>
            <person name="Pangilinan J."/>
            <person name="LaButti K."/>
            <person name="Hainaut M."/>
            <person name="Henrissat B."/>
            <person name="Grigoriev I.V."/>
            <person name="Spatafora J.W."/>
            <person name="Aime M.C."/>
        </authorList>
    </citation>
    <scope>NUCLEOTIDE SEQUENCE [LARGE SCALE GENOMIC DNA]</scope>
    <source>
        <strain evidence="1 2">SA 807</strain>
    </source>
</reference>
<dbReference type="EMBL" id="KZ819900">
    <property type="protein sequence ID" value="PWN50762.1"/>
    <property type="molecule type" value="Genomic_DNA"/>
</dbReference>